<proteinExistence type="inferred from homology"/>
<feature type="transmembrane region" description="Helical" evidence="7">
    <location>
        <begin position="88"/>
        <end position="109"/>
    </location>
</feature>
<feature type="transmembrane region" description="Helical" evidence="7">
    <location>
        <begin position="21"/>
        <end position="47"/>
    </location>
</feature>
<evidence type="ECO:0000256" key="6">
    <source>
        <dbReference type="ARBA" id="ARBA00023136"/>
    </source>
</evidence>
<evidence type="ECO:0000259" key="8">
    <source>
        <dbReference type="PROSITE" id="PS50928"/>
    </source>
</evidence>
<dbReference type="OrthoDB" id="9809173at2"/>
<dbReference type="Gene3D" id="1.10.3720.10">
    <property type="entry name" value="MetI-like"/>
    <property type="match status" value="1"/>
</dbReference>
<evidence type="ECO:0000256" key="3">
    <source>
        <dbReference type="ARBA" id="ARBA00022475"/>
    </source>
</evidence>
<evidence type="ECO:0000256" key="5">
    <source>
        <dbReference type="ARBA" id="ARBA00022989"/>
    </source>
</evidence>
<keyword evidence="3" id="KW-1003">Cell membrane</keyword>
<keyword evidence="10" id="KW-1185">Reference proteome</keyword>
<organism evidence="9 10">
    <name type="scientific">Deinococcus cellulosilyticus (strain DSM 18568 / NBRC 106333 / KACC 11606 / 5516J-15)</name>
    <dbReference type="NCBI Taxonomy" id="1223518"/>
    <lineage>
        <taxon>Bacteria</taxon>
        <taxon>Thermotogati</taxon>
        <taxon>Deinococcota</taxon>
        <taxon>Deinococci</taxon>
        <taxon>Deinococcales</taxon>
        <taxon>Deinococcaceae</taxon>
        <taxon>Deinococcus</taxon>
    </lineage>
</organism>
<sequence length="310" mass="35048">MSTHNARSPYTHDRRSRKKMWNNLFLGLAFISPWIIGFLSLVLYPFASSLYFSFTSYNILNEPQWVGMQNYQNLIGDARWVTSVKNTMYYVLVCVPIGVVLAIALSVLYHQKMPGRTLMRTLMYVPLIVPPVATGILWLWMFKPIGGLFNTVLAWFGIQGPTWLGDTDWAKISLIIIAQWGVGGNVLLLLAALADVPRQLYEAAEIDGASIWHRFWHITLPMISPVVLFITITGLISAFQAFTEAFIVSGGQGGPADSTLFYSLYIYQKAFRDFDMGYASALSWVLFLGILVFTGLIFRLSKKWVVYDRA</sequence>
<evidence type="ECO:0000313" key="10">
    <source>
        <dbReference type="Proteomes" id="UP000321306"/>
    </source>
</evidence>
<dbReference type="InterPro" id="IPR035906">
    <property type="entry name" value="MetI-like_sf"/>
</dbReference>
<gene>
    <name evidence="9" type="ORF">DC3_00720</name>
</gene>
<keyword evidence="4 7" id="KW-0812">Transmembrane</keyword>
<evidence type="ECO:0000313" key="9">
    <source>
        <dbReference type="EMBL" id="GEM44437.1"/>
    </source>
</evidence>
<feature type="transmembrane region" description="Helical" evidence="7">
    <location>
        <begin position="172"/>
        <end position="194"/>
    </location>
</feature>
<protein>
    <submittedName>
        <fullName evidence="9">Sugar ABC transporter permease</fullName>
    </submittedName>
</protein>
<feature type="transmembrane region" description="Helical" evidence="7">
    <location>
        <begin position="281"/>
        <end position="300"/>
    </location>
</feature>
<comment type="similarity">
    <text evidence="7">Belongs to the binding-protein-dependent transport system permease family.</text>
</comment>
<keyword evidence="6 7" id="KW-0472">Membrane</keyword>
<dbReference type="Proteomes" id="UP000321306">
    <property type="component" value="Unassembled WGS sequence"/>
</dbReference>
<dbReference type="PROSITE" id="PS50928">
    <property type="entry name" value="ABC_TM1"/>
    <property type="match status" value="1"/>
</dbReference>
<dbReference type="InterPro" id="IPR000515">
    <property type="entry name" value="MetI-like"/>
</dbReference>
<evidence type="ECO:0000256" key="7">
    <source>
        <dbReference type="RuleBase" id="RU363032"/>
    </source>
</evidence>
<dbReference type="GO" id="GO:0005886">
    <property type="term" value="C:plasma membrane"/>
    <property type="evidence" value="ECO:0007669"/>
    <property type="project" value="UniProtKB-SubCell"/>
</dbReference>
<dbReference type="RefSeq" id="WP_146881598.1">
    <property type="nucleotide sequence ID" value="NZ_BJXB01000001.1"/>
</dbReference>
<feature type="domain" description="ABC transmembrane type-1" evidence="8">
    <location>
        <begin position="84"/>
        <end position="297"/>
    </location>
</feature>
<reference evidence="9 10" key="1">
    <citation type="submission" date="2019-07" db="EMBL/GenBank/DDBJ databases">
        <title>Whole genome shotgun sequence of Deinococcus cellulosilyticus NBRC 106333.</title>
        <authorList>
            <person name="Hosoyama A."/>
            <person name="Uohara A."/>
            <person name="Ohji S."/>
            <person name="Ichikawa N."/>
        </authorList>
    </citation>
    <scope>NUCLEOTIDE SEQUENCE [LARGE SCALE GENOMIC DNA]</scope>
    <source>
        <strain evidence="9 10">NBRC 106333</strain>
    </source>
</reference>
<evidence type="ECO:0000256" key="1">
    <source>
        <dbReference type="ARBA" id="ARBA00004651"/>
    </source>
</evidence>
<comment type="caution">
    <text evidence="9">The sequence shown here is derived from an EMBL/GenBank/DDBJ whole genome shotgun (WGS) entry which is preliminary data.</text>
</comment>
<evidence type="ECO:0000256" key="2">
    <source>
        <dbReference type="ARBA" id="ARBA00022448"/>
    </source>
</evidence>
<dbReference type="InterPro" id="IPR051393">
    <property type="entry name" value="ABC_transporter_permease"/>
</dbReference>
<accession>A0A511MW84</accession>
<name>A0A511MW84_DEIC1</name>
<dbReference type="GO" id="GO:0055085">
    <property type="term" value="P:transmembrane transport"/>
    <property type="evidence" value="ECO:0007669"/>
    <property type="project" value="InterPro"/>
</dbReference>
<dbReference type="SUPFAM" id="SSF161098">
    <property type="entry name" value="MetI-like"/>
    <property type="match status" value="1"/>
</dbReference>
<evidence type="ECO:0000256" key="4">
    <source>
        <dbReference type="ARBA" id="ARBA00022692"/>
    </source>
</evidence>
<feature type="transmembrane region" description="Helical" evidence="7">
    <location>
        <begin position="121"/>
        <end position="141"/>
    </location>
</feature>
<dbReference type="PANTHER" id="PTHR30193">
    <property type="entry name" value="ABC TRANSPORTER PERMEASE PROTEIN"/>
    <property type="match status" value="1"/>
</dbReference>
<comment type="subcellular location">
    <subcellularLocation>
        <location evidence="1 7">Cell membrane</location>
        <topology evidence="1 7">Multi-pass membrane protein</topology>
    </subcellularLocation>
</comment>
<keyword evidence="2 7" id="KW-0813">Transport</keyword>
<keyword evidence="5 7" id="KW-1133">Transmembrane helix</keyword>
<dbReference type="PANTHER" id="PTHR30193:SF1">
    <property type="entry name" value="ABC TRANSPORTER PERMEASE PROTEIN YESP-RELATED"/>
    <property type="match status" value="1"/>
</dbReference>
<dbReference type="EMBL" id="BJXB01000001">
    <property type="protein sequence ID" value="GEM44437.1"/>
    <property type="molecule type" value="Genomic_DNA"/>
</dbReference>
<dbReference type="CDD" id="cd06261">
    <property type="entry name" value="TM_PBP2"/>
    <property type="match status" value="1"/>
</dbReference>
<feature type="transmembrane region" description="Helical" evidence="7">
    <location>
        <begin position="215"/>
        <end position="239"/>
    </location>
</feature>
<dbReference type="Pfam" id="PF00528">
    <property type="entry name" value="BPD_transp_1"/>
    <property type="match status" value="1"/>
</dbReference>
<dbReference type="AlphaFoldDB" id="A0A511MW84"/>